<evidence type="ECO:0000256" key="4">
    <source>
        <dbReference type="ARBA" id="ARBA00001946"/>
    </source>
</evidence>
<dbReference type="AlphaFoldDB" id="A0A4R6H6H9"/>
<comment type="cofactor">
    <cofactor evidence="3">
        <name>Mn(2+)</name>
        <dbReference type="ChEBI" id="CHEBI:29035"/>
    </cofactor>
</comment>
<evidence type="ECO:0000256" key="6">
    <source>
        <dbReference type="ARBA" id="ARBA00022842"/>
    </source>
</evidence>
<evidence type="ECO:0000256" key="2">
    <source>
        <dbReference type="ARBA" id="ARBA00001933"/>
    </source>
</evidence>
<comment type="cofactor">
    <cofactor evidence="1">
        <name>Ca(2+)</name>
        <dbReference type="ChEBI" id="CHEBI:29108"/>
    </cofactor>
</comment>
<keyword evidence="6" id="KW-0460">Magnesium</keyword>
<dbReference type="InterPro" id="IPR036052">
    <property type="entry name" value="TrpB-like_PALP_sf"/>
</dbReference>
<dbReference type="RefSeq" id="WP_133464159.1">
    <property type="nucleotide sequence ID" value="NZ_SNWI01000002.1"/>
</dbReference>
<reference evidence="10 11" key="1">
    <citation type="submission" date="2019-03" db="EMBL/GenBank/DDBJ databases">
        <title>Freshwater and sediment microbial communities from various areas in North America, analyzing microbe dynamics in response to fracking.</title>
        <authorList>
            <person name="Lamendella R."/>
        </authorList>
    </citation>
    <scope>NUCLEOTIDE SEQUENCE [LARGE SCALE GENOMIC DNA]</scope>
    <source>
        <strain evidence="10 11">114D</strain>
    </source>
</reference>
<evidence type="ECO:0000256" key="5">
    <source>
        <dbReference type="ARBA" id="ARBA00010869"/>
    </source>
</evidence>
<dbReference type="CDD" id="cd01562">
    <property type="entry name" value="Thr-dehyd"/>
    <property type="match status" value="1"/>
</dbReference>
<dbReference type="PROSITE" id="PS00165">
    <property type="entry name" value="DEHYDRATASE_SER_THR"/>
    <property type="match status" value="1"/>
</dbReference>
<evidence type="ECO:0000313" key="10">
    <source>
        <dbReference type="EMBL" id="TDO03800.1"/>
    </source>
</evidence>
<evidence type="ECO:0000259" key="9">
    <source>
        <dbReference type="Pfam" id="PF00291"/>
    </source>
</evidence>
<protein>
    <submittedName>
        <fullName evidence="10">Threonine dehydratase</fullName>
    </submittedName>
</protein>
<comment type="caution">
    <text evidence="10">The sequence shown here is derived from an EMBL/GenBank/DDBJ whole genome shotgun (WGS) entry which is preliminary data.</text>
</comment>
<evidence type="ECO:0000256" key="8">
    <source>
        <dbReference type="ARBA" id="ARBA00023239"/>
    </source>
</evidence>
<accession>A0A4R6H6H9</accession>
<dbReference type="GO" id="GO:0030170">
    <property type="term" value="F:pyridoxal phosphate binding"/>
    <property type="evidence" value="ECO:0007669"/>
    <property type="project" value="InterPro"/>
</dbReference>
<dbReference type="Gene3D" id="3.40.50.1100">
    <property type="match status" value="2"/>
</dbReference>
<dbReference type="InterPro" id="IPR000634">
    <property type="entry name" value="Ser/Thr_deHydtase_PyrdxlP-BS"/>
</dbReference>
<dbReference type="Proteomes" id="UP000294848">
    <property type="component" value="Unassembled WGS sequence"/>
</dbReference>
<gene>
    <name evidence="10" type="ORF">DET52_102135</name>
</gene>
<dbReference type="FunFam" id="3.40.50.1100:FF:000007">
    <property type="entry name" value="L-threonine dehydratase catabolic TdcB"/>
    <property type="match status" value="1"/>
</dbReference>
<dbReference type="GO" id="GO:0005524">
    <property type="term" value="F:ATP binding"/>
    <property type="evidence" value="ECO:0007669"/>
    <property type="project" value="TreeGrafter"/>
</dbReference>
<dbReference type="InterPro" id="IPR001926">
    <property type="entry name" value="TrpB-like_PALP"/>
</dbReference>
<dbReference type="Pfam" id="PF00291">
    <property type="entry name" value="PALP"/>
    <property type="match status" value="1"/>
</dbReference>
<evidence type="ECO:0000313" key="11">
    <source>
        <dbReference type="Proteomes" id="UP000294848"/>
    </source>
</evidence>
<dbReference type="GO" id="GO:0018114">
    <property type="term" value="F:threonine racemase activity"/>
    <property type="evidence" value="ECO:0007669"/>
    <property type="project" value="TreeGrafter"/>
</dbReference>
<dbReference type="GO" id="GO:0000287">
    <property type="term" value="F:magnesium ion binding"/>
    <property type="evidence" value="ECO:0007669"/>
    <property type="project" value="TreeGrafter"/>
</dbReference>
<dbReference type="SUPFAM" id="SSF53686">
    <property type="entry name" value="Tryptophan synthase beta subunit-like PLP-dependent enzymes"/>
    <property type="match status" value="1"/>
</dbReference>
<keyword evidence="7" id="KW-0663">Pyridoxal phosphate</keyword>
<dbReference type="OrthoDB" id="9811476at2"/>
<sequence length="314" mass="33636">MKLPDYTDVVKAHELIRPLVHRTPVLTSRSINLITGAQLYFKCENLQKVGAFKFRGACNAVFSLSDEQVARGVCTHSSGNHAAALALAARLRGVPAYIVMPNNAPSIKKKAVEGYGAQITFCEPTLASRESTLAEIAAKTGATEIHPYNNFEVIAGQGTAAKELLEEVGPLDILLCPIGGGGLLSGTSITGRELNPKGLVIAAEPEGADDAYRSFHAKKLIPSVNPKTIADGLLTSVGEINFRIIQRKTDEIVTVSERGIVQAMRMIWERMKIIVEPSSAVALAAILENKVEVKDKKIGVILSGGNVDLDNLPF</sequence>
<dbReference type="GO" id="GO:0003941">
    <property type="term" value="F:L-serine ammonia-lyase activity"/>
    <property type="evidence" value="ECO:0007669"/>
    <property type="project" value="TreeGrafter"/>
</dbReference>
<comment type="similarity">
    <text evidence="5">Belongs to the serine/threonine dehydratase family.</text>
</comment>
<comment type="cofactor">
    <cofactor evidence="2">
        <name>pyridoxal 5'-phosphate</name>
        <dbReference type="ChEBI" id="CHEBI:597326"/>
    </cofactor>
</comment>
<keyword evidence="8" id="KW-0456">Lyase</keyword>
<proteinExistence type="inferred from homology"/>
<evidence type="ECO:0000256" key="3">
    <source>
        <dbReference type="ARBA" id="ARBA00001936"/>
    </source>
</evidence>
<organism evidence="10 11">
    <name type="scientific">Sunxiuqinia elliptica</name>
    <dbReference type="NCBI Taxonomy" id="655355"/>
    <lineage>
        <taxon>Bacteria</taxon>
        <taxon>Pseudomonadati</taxon>
        <taxon>Bacteroidota</taxon>
        <taxon>Bacteroidia</taxon>
        <taxon>Marinilabiliales</taxon>
        <taxon>Prolixibacteraceae</taxon>
        <taxon>Sunxiuqinia</taxon>
    </lineage>
</organism>
<feature type="domain" description="Tryptophan synthase beta chain-like PALP" evidence="9">
    <location>
        <begin position="17"/>
        <end position="304"/>
    </location>
</feature>
<dbReference type="EMBL" id="SNWI01000002">
    <property type="protein sequence ID" value="TDO03800.1"/>
    <property type="molecule type" value="Genomic_DNA"/>
</dbReference>
<comment type="cofactor">
    <cofactor evidence="4">
        <name>Mg(2+)</name>
        <dbReference type="ChEBI" id="CHEBI:18420"/>
    </cofactor>
</comment>
<dbReference type="GO" id="GO:0070179">
    <property type="term" value="P:D-serine biosynthetic process"/>
    <property type="evidence" value="ECO:0007669"/>
    <property type="project" value="TreeGrafter"/>
</dbReference>
<dbReference type="PANTHER" id="PTHR43050:SF1">
    <property type="entry name" value="SERINE RACEMASE"/>
    <property type="match status" value="1"/>
</dbReference>
<dbReference type="PANTHER" id="PTHR43050">
    <property type="entry name" value="SERINE / THREONINE RACEMASE FAMILY MEMBER"/>
    <property type="match status" value="1"/>
</dbReference>
<name>A0A4R6H6H9_9BACT</name>
<dbReference type="GO" id="GO:0030378">
    <property type="term" value="F:serine racemase activity"/>
    <property type="evidence" value="ECO:0007669"/>
    <property type="project" value="TreeGrafter"/>
</dbReference>
<evidence type="ECO:0000256" key="7">
    <source>
        <dbReference type="ARBA" id="ARBA00022898"/>
    </source>
</evidence>
<evidence type="ECO:0000256" key="1">
    <source>
        <dbReference type="ARBA" id="ARBA00001913"/>
    </source>
</evidence>